<dbReference type="EMBL" id="QRGA01000011">
    <property type="protein sequence ID" value="RDU97062.1"/>
    <property type="molecule type" value="Genomic_DNA"/>
</dbReference>
<feature type="domain" description="Cytidylate kinase" evidence="9">
    <location>
        <begin position="13"/>
        <end position="221"/>
    </location>
</feature>
<dbReference type="HAMAP" id="MF_00238">
    <property type="entry name" value="Cytidyl_kinase_type1"/>
    <property type="match status" value="1"/>
</dbReference>
<comment type="caution">
    <text evidence="10">The sequence shown here is derived from an EMBL/GenBank/DDBJ whole genome shotgun (WGS) entry which is preliminary data.</text>
</comment>
<dbReference type="GO" id="GO:0036430">
    <property type="term" value="F:CMP kinase activity"/>
    <property type="evidence" value="ECO:0007669"/>
    <property type="project" value="RHEA"/>
</dbReference>
<evidence type="ECO:0000256" key="3">
    <source>
        <dbReference type="ARBA" id="ARBA00022741"/>
    </source>
</evidence>
<dbReference type="InterPro" id="IPR011994">
    <property type="entry name" value="Cytidylate_kinase_dom"/>
</dbReference>
<dbReference type="GO" id="GO:0005829">
    <property type="term" value="C:cytosol"/>
    <property type="evidence" value="ECO:0007669"/>
    <property type="project" value="TreeGrafter"/>
</dbReference>
<evidence type="ECO:0000256" key="8">
    <source>
        <dbReference type="HAMAP-Rule" id="MF_00238"/>
    </source>
</evidence>
<dbReference type="GO" id="GO:0005524">
    <property type="term" value="F:ATP binding"/>
    <property type="evidence" value="ECO:0007669"/>
    <property type="project" value="UniProtKB-UniRule"/>
</dbReference>
<dbReference type="PANTHER" id="PTHR21299">
    <property type="entry name" value="CYTIDYLATE KINASE/PANTOATE-BETA-ALANINE LIGASE"/>
    <property type="match status" value="1"/>
</dbReference>
<evidence type="ECO:0000256" key="7">
    <source>
        <dbReference type="ARBA" id="ARBA00048478"/>
    </source>
</evidence>
<dbReference type="EC" id="2.7.4.25" evidence="8"/>
<dbReference type="AlphaFoldDB" id="A0A3D8JW98"/>
<keyword evidence="5 8" id="KW-0067">ATP-binding</keyword>
<name>A0A3D8JW98_9BURK</name>
<dbReference type="InterPro" id="IPR003136">
    <property type="entry name" value="Cytidylate_kin"/>
</dbReference>
<dbReference type="GO" id="GO:0015949">
    <property type="term" value="P:nucleobase-containing small molecule interconversion"/>
    <property type="evidence" value="ECO:0007669"/>
    <property type="project" value="TreeGrafter"/>
</dbReference>
<comment type="catalytic activity">
    <reaction evidence="6 8">
        <text>dCMP + ATP = dCDP + ADP</text>
        <dbReference type="Rhea" id="RHEA:25094"/>
        <dbReference type="ChEBI" id="CHEBI:30616"/>
        <dbReference type="ChEBI" id="CHEBI:57566"/>
        <dbReference type="ChEBI" id="CHEBI:58593"/>
        <dbReference type="ChEBI" id="CHEBI:456216"/>
        <dbReference type="EC" id="2.7.4.25"/>
    </reaction>
</comment>
<evidence type="ECO:0000256" key="2">
    <source>
        <dbReference type="ARBA" id="ARBA00022679"/>
    </source>
</evidence>
<feature type="binding site" evidence="8">
    <location>
        <begin position="17"/>
        <end position="25"/>
    </location>
    <ligand>
        <name>ATP</name>
        <dbReference type="ChEBI" id="CHEBI:30616"/>
    </ligand>
</feature>
<keyword evidence="2 8" id="KW-0808">Transferase</keyword>
<keyword evidence="11" id="KW-1185">Reference proteome</keyword>
<keyword evidence="8" id="KW-0963">Cytoplasm</keyword>
<dbReference type="Pfam" id="PF02224">
    <property type="entry name" value="Cytidylate_kin"/>
    <property type="match status" value="1"/>
</dbReference>
<evidence type="ECO:0000313" key="11">
    <source>
        <dbReference type="Proteomes" id="UP000256838"/>
    </source>
</evidence>
<dbReference type="GO" id="GO:0036431">
    <property type="term" value="F:dCMP kinase activity"/>
    <property type="evidence" value="ECO:0007669"/>
    <property type="project" value="InterPro"/>
</dbReference>
<dbReference type="OrthoDB" id="9807434at2"/>
<protein>
    <recommendedName>
        <fullName evidence="8">Cytidylate kinase</fullName>
        <shortName evidence="8">CK</shortName>
        <ecNumber evidence="8">2.7.4.25</ecNumber>
    </recommendedName>
    <alternativeName>
        <fullName evidence="8">Cytidine monophosphate kinase</fullName>
        <shortName evidence="8">CMP kinase</shortName>
    </alternativeName>
</protein>
<proteinExistence type="inferred from homology"/>
<evidence type="ECO:0000256" key="1">
    <source>
        <dbReference type="ARBA" id="ARBA00009427"/>
    </source>
</evidence>
<dbReference type="GO" id="GO:0006220">
    <property type="term" value="P:pyrimidine nucleotide metabolic process"/>
    <property type="evidence" value="ECO:0007669"/>
    <property type="project" value="UniProtKB-UniRule"/>
</dbReference>
<dbReference type="NCBIfam" id="TIGR00017">
    <property type="entry name" value="cmk"/>
    <property type="match status" value="1"/>
</dbReference>
<evidence type="ECO:0000259" key="9">
    <source>
        <dbReference type="Pfam" id="PF02224"/>
    </source>
</evidence>
<dbReference type="InterPro" id="IPR027417">
    <property type="entry name" value="P-loop_NTPase"/>
</dbReference>
<keyword evidence="4 8" id="KW-0418">Kinase</keyword>
<evidence type="ECO:0000313" key="10">
    <source>
        <dbReference type="EMBL" id="RDU97062.1"/>
    </source>
</evidence>
<accession>A0A3D8JW98</accession>
<dbReference type="PANTHER" id="PTHR21299:SF2">
    <property type="entry name" value="CYTIDYLATE KINASE"/>
    <property type="match status" value="1"/>
</dbReference>
<reference evidence="10 11" key="1">
    <citation type="submission" date="2018-08" db="EMBL/GenBank/DDBJ databases">
        <title>Paraburkholderia sp. DHOM06 isolated from forest soil.</title>
        <authorList>
            <person name="Gao Z.-H."/>
            <person name="Qiu L.-H."/>
        </authorList>
    </citation>
    <scope>NUCLEOTIDE SEQUENCE [LARGE SCALE GENOMIC DNA]</scope>
    <source>
        <strain evidence="10 11">DHOM06</strain>
    </source>
</reference>
<organism evidence="10 11">
    <name type="scientific">Trinickia dinghuensis</name>
    <dbReference type="NCBI Taxonomy" id="2291023"/>
    <lineage>
        <taxon>Bacteria</taxon>
        <taxon>Pseudomonadati</taxon>
        <taxon>Pseudomonadota</taxon>
        <taxon>Betaproteobacteria</taxon>
        <taxon>Burkholderiales</taxon>
        <taxon>Burkholderiaceae</taxon>
        <taxon>Trinickia</taxon>
    </lineage>
</organism>
<dbReference type="Gene3D" id="3.40.50.300">
    <property type="entry name" value="P-loop containing nucleotide triphosphate hydrolases"/>
    <property type="match status" value="1"/>
</dbReference>
<dbReference type="CDD" id="cd02020">
    <property type="entry name" value="CMPK"/>
    <property type="match status" value="1"/>
</dbReference>
<sequence>MKPTRPFHQTPVIAIDGPTASGKGTVAALVAAQLGFHLLDSGALYRLAALASVRYGVAPDDDQALAALVNDLHITFWEGCAELDGVDVSSEIRAEEVGNRASAIAVHQTVRAALVARQRAFRKEPGLVADGRDMGTVIFPDAVLKVFLTASVEARAARRHKQLIQKGFSANMDDLLRDLRERDERDSNRAAAPLKPAADAKLLDTSALSIDQAVDQVVNWYRERIESNKQ</sequence>
<gene>
    <name evidence="8" type="primary">cmk</name>
    <name evidence="10" type="ORF">DWV00_20660</name>
</gene>
<comment type="similarity">
    <text evidence="1 8">Belongs to the cytidylate kinase family. Type 1 subfamily.</text>
</comment>
<comment type="catalytic activity">
    <reaction evidence="7 8">
        <text>CMP + ATP = CDP + ADP</text>
        <dbReference type="Rhea" id="RHEA:11600"/>
        <dbReference type="ChEBI" id="CHEBI:30616"/>
        <dbReference type="ChEBI" id="CHEBI:58069"/>
        <dbReference type="ChEBI" id="CHEBI:60377"/>
        <dbReference type="ChEBI" id="CHEBI:456216"/>
        <dbReference type="EC" id="2.7.4.25"/>
    </reaction>
</comment>
<dbReference type="SUPFAM" id="SSF52540">
    <property type="entry name" value="P-loop containing nucleoside triphosphate hydrolases"/>
    <property type="match status" value="1"/>
</dbReference>
<evidence type="ECO:0000256" key="4">
    <source>
        <dbReference type="ARBA" id="ARBA00022777"/>
    </source>
</evidence>
<comment type="subcellular location">
    <subcellularLocation>
        <location evidence="8">Cytoplasm</location>
    </subcellularLocation>
</comment>
<evidence type="ECO:0000256" key="6">
    <source>
        <dbReference type="ARBA" id="ARBA00047615"/>
    </source>
</evidence>
<dbReference type="Proteomes" id="UP000256838">
    <property type="component" value="Unassembled WGS sequence"/>
</dbReference>
<evidence type="ECO:0000256" key="5">
    <source>
        <dbReference type="ARBA" id="ARBA00022840"/>
    </source>
</evidence>
<keyword evidence="3 8" id="KW-0547">Nucleotide-binding</keyword>
<dbReference type="RefSeq" id="WP_115535459.1">
    <property type="nucleotide sequence ID" value="NZ_QRGA01000011.1"/>
</dbReference>